<dbReference type="EMBL" id="SLXE01000003">
    <property type="protein sequence ID" value="TCP09311.1"/>
    <property type="molecule type" value="Genomic_DNA"/>
</dbReference>
<feature type="signal peptide" evidence="8">
    <location>
        <begin position="1"/>
        <end position="26"/>
    </location>
</feature>
<gene>
    <name evidence="9" type="ORF">EV680_10352</name>
    <name evidence="10" type="ORF">LVJ78_00080</name>
</gene>
<keyword evidence="6" id="KW-0472">Membrane</keyword>
<evidence type="ECO:0000256" key="1">
    <source>
        <dbReference type="ARBA" id="ARBA00004571"/>
    </source>
</evidence>
<comment type="similarity">
    <text evidence="2">Belongs to the OmpP1/FadL family.</text>
</comment>
<dbReference type="GO" id="GO:0009279">
    <property type="term" value="C:cell outer membrane"/>
    <property type="evidence" value="ECO:0007669"/>
    <property type="project" value="UniProtKB-SubCell"/>
</dbReference>
<keyword evidence="7" id="KW-0998">Cell outer membrane</keyword>
<dbReference type="Proteomes" id="UP000294721">
    <property type="component" value="Unassembled WGS sequence"/>
</dbReference>
<keyword evidence="5 8" id="KW-0732">Signal</keyword>
<evidence type="ECO:0000256" key="5">
    <source>
        <dbReference type="ARBA" id="ARBA00022729"/>
    </source>
</evidence>
<dbReference type="RefSeq" id="WP_132952642.1">
    <property type="nucleotide sequence ID" value="NZ_CP091507.1"/>
</dbReference>
<comment type="subcellular location">
    <subcellularLocation>
        <location evidence="1">Cell outer membrane</location>
        <topology evidence="1">Multi-pass membrane protein</topology>
    </subcellularLocation>
</comment>
<reference evidence="9 11" key="1">
    <citation type="submission" date="2019-03" db="EMBL/GenBank/DDBJ databases">
        <title>Genomic Encyclopedia of Type Strains, Phase IV (KMG-IV): sequencing the most valuable type-strain genomes for metagenomic binning, comparative biology and taxonomic classification.</title>
        <authorList>
            <person name="Goeker M."/>
        </authorList>
    </citation>
    <scope>NUCLEOTIDE SEQUENCE [LARGE SCALE GENOMIC DNA]</scope>
    <source>
        <strain evidence="9 11">DSM 17474</strain>
    </source>
</reference>
<evidence type="ECO:0000313" key="9">
    <source>
        <dbReference type="EMBL" id="TCP09311.1"/>
    </source>
</evidence>
<dbReference type="GO" id="GO:0015483">
    <property type="term" value="F:long-chain fatty acid transporting porin activity"/>
    <property type="evidence" value="ECO:0007669"/>
    <property type="project" value="TreeGrafter"/>
</dbReference>
<dbReference type="KEGG" id="usu:LVJ78_00080"/>
<keyword evidence="3" id="KW-1134">Transmembrane beta strand</keyword>
<reference evidence="10" key="2">
    <citation type="submission" date="2021-12" db="EMBL/GenBank/DDBJ databases">
        <authorList>
            <person name="Veyrier F.J."/>
        </authorList>
    </citation>
    <scope>NUCLEOTIDE SEQUENCE</scope>
    <source>
        <strain evidence="10">1258/02</strain>
    </source>
</reference>
<dbReference type="Gene3D" id="2.40.160.60">
    <property type="entry name" value="Outer membrane protein transport protein (OMPP1/FadL/TodX)"/>
    <property type="match status" value="1"/>
</dbReference>
<sequence length="475" mass="51755">MKINTTRIKQSALIISAALLAQSAWASGYHFGTQSVSSQSTANSSAAEAADPSTLFYNPAGLTKLEGTQATINLNIVAPNVKYKDGKAYYPDGSEITRAPDGSANVERDGKITDDVVIAPHGYISHQVNDKVWLGFGMYVPFGSGTEYDENSVLRYNLNELSLRTIALQPTVAYKVNEQHSVALGVVAQNSKAKLRQYANFGAFAGANGMADGYAKVHGDDWGFGYNLAWMWDINERARVGVNYRSKVEHNLSGDAEWHLVGPGFANPVLAPTIRGAGYAEKEDASVKITTPESLSLHGMYKIDPKWNVYGDVTWTRHSRFNQAHLKYGNAKVVADPTTGGQTQSNETILNPNWRNTYKVAVGTSYQYSEPLQLRFGVAYDQSPVKSADYRMSTLPDSNRIWLSFGAKYDINKQHSINAAYSHLFIQNASANVNGWCGAAQAGAGSKACVSSRTNGSANFKSSANILGLQYTYKF</sequence>
<evidence type="ECO:0000256" key="8">
    <source>
        <dbReference type="SAM" id="SignalP"/>
    </source>
</evidence>
<protein>
    <submittedName>
        <fullName evidence="9">Long-chain fatty acid transport protein</fullName>
    </submittedName>
    <submittedName>
        <fullName evidence="10">OmpP1/FadL family transporter</fullName>
    </submittedName>
</protein>
<keyword evidence="4" id="KW-0812">Transmembrane</keyword>
<keyword evidence="11" id="KW-1185">Reference proteome</keyword>
<dbReference type="AlphaFoldDB" id="A0AAE9KGR1"/>
<evidence type="ECO:0000256" key="3">
    <source>
        <dbReference type="ARBA" id="ARBA00022452"/>
    </source>
</evidence>
<evidence type="ECO:0000313" key="11">
    <source>
        <dbReference type="Proteomes" id="UP000294721"/>
    </source>
</evidence>
<dbReference type="Proteomes" id="UP000829756">
    <property type="component" value="Chromosome"/>
</dbReference>
<accession>A0AAE9KGR1</accession>
<dbReference type="PANTHER" id="PTHR35093:SF8">
    <property type="entry name" value="OUTER MEMBRANE PROTEIN NMB0088-RELATED"/>
    <property type="match status" value="1"/>
</dbReference>
<proteinExistence type="inferred from homology"/>
<dbReference type="Pfam" id="PF03349">
    <property type="entry name" value="Toluene_X"/>
    <property type="match status" value="1"/>
</dbReference>
<dbReference type="SUPFAM" id="SSF56935">
    <property type="entry name" value="Porins"/>
    <property type="match status" value="1"/>
</dbReference>
<name>A0AAE9KGR1_9NEIS</name>
<evidence type="ECO:0000256" key="6">
    <source>
        <dbReference type="ARBA" id="ARBA00023136"/>
    </source>
</evidence>
<evidence type="ECO:0000313" key="12">
    <source>
        <dbReference type="Proteomes" id="UP000829756"/>
    </source>
</evidence>
<dbReference type="InterPro" id="IPR005017">
    <property type="entry name" value="OMPP1/FadL/TodX"/>
</dbReference>
<dbReference type="PANTHER" id="PTHR35093">
    <property type="entry name" value="OUTER MEMBRANE PROTEIN NMB0088-RELATED"/>
    <property type="match status" value="1"/>
</dbReference>
<organism evidence="10 12">
    <name type="scientific">Uruburuella suis</name>
    <dbReference type="NCBI Taxonomy" id="252130"/>
    <lineage>
        <taxon>Bacteria</taxon>
        <taxon>Pseudomonadati</taxon>
        <taxon>Pseudomonadota</taxon>
        <taxon>Betaproteobacteria</taxon>
        <taxon>Neisseriales</taxon>
        <taxon>Neisseriaceae</taxon>
        <taxon>Uruburuella</taxon>
    </lineage>
</organism>
<dbReference type="EMBL" id="CP091507">
    <property type="protein sequence ID" value="UOO79471.1"/>
    <property type="molecule type" value="Genomic_DNA"/>
</dbReference>
<feature type="chain" id="PRO_5042262507" evidence="8">
    <location>
        <begin position="27"/>
        <end position="475"/>
    </location>
</feature>
<reference evidence="10" key="3">
    <citation type="journal article" date="2022" name="Res Sq">
        <title>Evolution of multicellular longitudinally dividing oral cavity symbionts (Neisseriaceae).</title>
        <authorList>
            <person name="Nyongesa S."/>
            <person name="Weber P."/>
            <person name="Bernet E."/>
            <person name="Pullido F."/>
            <person name="Nieckarz M."/>
            <person name="Delaby M."/>
            <person name="Nieves C."/>
            <person name="Viehboeck T."/>
            <person name="Krause N."/>
            <person name="Rivera-Millot A."/>
            <person name="Nakamura A."/>
            <person name="Vischer N."/>
            <person name="VanNieuwenhze M."/>
            <person name="Brun Y."/>
            <person name="Cava F."/>
            <person name="Bulgheresi S."/>
            <person name="Veyrier F."/>
        </authorList>
    </citation>
    <scope>NUCLEOTIDE SEQUENCE</scope>
    <source>
        <strain evidence="10">1258/02</strain>
    </source>
</reference>
<evidence type="ECO:0000313" key="10">
    <source>
        <dbReference type="EMBL" id="UOO79471.1"/>
    </source>
</evidence>
<evidence type="ECO:0000256" key="7">
    <source>
        <dbReference type="ARBA" id="ARBA00023237"/>
    </source>
</evidence>
<evidence type="ECO:0000256" key="4">
    <source>
        <dbReference type="ARBA" id="ARBA00022692"/>
    </source>
</evidence>
<evidence type="ECO:0000256" key="2">
    <source>
        <dbReference type="ARBA" id="ARBA00008163"/>
    </source>
</evidence>